<name>A0A2N3YHK8_9MICO</name>
<feature type="domain" description="DUF202" evidence="6">
    <location>
        <begin position="22"/>
        <end position="88"/>
    </location>
</feature>
<feature type="transmembrane region" description="Helical" evidence="5">
    <location>
        <begin position="103"/>
        <end position="125"/>
    </location>
</feature>
<dbReference type="EMBL" id="PJNE01000001">
    <property type="protein sequence ID" value="PKW26342.1"/>
    <property type="molecule type" value="Genomic_DNA"/>
</dbReference>
<dbReference type="GO" id="GO:0012505">
    <property type="term" value="C:endomembrane system"/>
    <property type="evidence" value="ECO:0007669"/>
    <property type="project" value="UniProtKB-SubCell"/>
</dbReference>
<organism evidence="7 8">
    <name type="scientific">Phycicoccus duodecadis</name>
    <dbReference type="NCBI Taxonomy" id="173053"/>
    <lineage>
        <taxon>Bacteria</taxon>
        <taxon>Bacillati</taxon>
        <taxon>Actinomycetota</taxon>
        <taxon>Actinomycetes</taxon>
        <taxon>Micrococcales</taxon>
        <taxon>Intrasporangiaceae</taxon>
        <taxon>Phycicoccus</taxon>
    </lineage>
</organism>
<keyword evidence="4 5" id="KW-0472">Membrane</keyword>
<evidence type="ECO:0000313" key="8">
    <source>
        <dbReference type="Proteomes" id="UP000233781"/>
    </source>
</evidence>
<evidence type="ECO:0000256" key="5">
    <source>
        <dbReference type="SAM" id="Phobius"/>
    </source>
</evidence>
<evidence type="ECO:0000256" key="3">
    <source>
        <dbReference type="ARBA" id="ARBA00022989"/>
    </source>
</evidence>
<dbReference type="OrthoDB" id="582337at2"/>
<evidence type="ECO:0000313" key="7">
    <source>
        <dbReference type="EMBL" id="PKW26342.1"/>
    </source>
</evidence>
<feature type="transmembrane region" description="Helical" evidence="5">
    <location>
        <begin position="63"/>
        <end position="82"/>
    </location>
</feature>
<keyword evidence="2 5" id="KW-0812">Transmembrane</keyword>
<comment type="caution">
    <text evidence="7">The sequence shown here is derived from an EMBL/GenBank/DDBJ whole genome shotgun (WGS) entry which is preliminary data.</text>
</comment>
<comment type="subcellular location">
    <subcellularLocation>
        <location evidence="1">Endomembrane system</location>
        <topology evidence="1">Multi-pass membrane protein</topology>
    </subcellularLocation>
</comment>
<dbReference type="InterPro" id="IPR003807">
    <property type="entry name" value="DUF202"/>
</dbReference>
<evidence type="ECO:0000256" key="2">
    <source>
        <dbReference type="ARBA" id="ARBA00022692"/>
    </source>
</evidence>
<proteinExistence type="predicted"/>
<dbReference type="AlphaFoldDB" id="A0A2N3YHK8"/>
<feature type="transmembrane region" description="Helical" evidence="5">
    <location>
        <begin position="31"/>
        <end position="51"/>
    </location>
</feature>
<evidence type="ECO:0000256" key="4">
    <source>
        <dbReference type="ARBA" id="ARBA00023136"/>
    </source>
</evidence>
<accession>A0A2N3YHK8</accession>
<sequence>MNSEKKRWPASVYGRGTDPDARFSLANERTFLAWIRTGLALLAGAAALDALDLPLQDTVQGLLSALLALAGIVVAVTAFGGWMRIERAMREETPLPSNPAMPVVVVALVVVGVVLAVSAVLGGVVA</sequence>
<dbReference type="Pfam" id="PF02656">
    <property type="entry name" value="DUF202"/>
    <property type="match status" value="1"/>
</dbReference>
<dbReference type="Proteomes" id="UP000233781">
    <property type="component" value="Unassembled WGS sequence"/>
</dbReference>
<reference evidence="7 8" key="1">
    <citation type="submission" date="2017-12" db="EMBL/GenBank/DDBJ databases">
        <title>Sequencing the genomes of 1000 Actinobacteria strains.</title>
        <authorList>
            <person name="Klenk H.-P."/>
        </authorList>
    </citation>
    <scope>NUCLEOTIDE SEQUENCE [LARGE SCALE GENOMIC DNA]</scope>
    <source>
        <strain evidence="7 8">DSM 12806</strain>
    </source>
</reference>
<evidence type="ECO:0000256" key="1">
    <source>
        <dbReference type="ARBA" id="ARBA00004127"/>
    </source>
</evidence>
<keyword evidence="3 5" id="KW-1133">Transmembrane helix</keyword>
<dbReference type="RefSeq" id="WP_101394923.1">
    <property type="nucleotide sequence ID" value="NZ_PJNE01000001.1"/>
</dbReference>
<evidence type="ECO:0000259" key="6">
    <source>
        <dbReference type="Pfam" id="PF02656"/>
    </source>
</evidence>
<gene>
    <name evidence="7" type="ORF">ATL31_1152</name>
</gene>
<keyword evidence="8" id="KW-1185">Reference proteome</keyword>
<protein>
    <submittedName>
        <fullName evidence="7">Putative membrane protein</fullName>
    </submittedName>
</protein>